<sequence length="90" mass="10109">MAHKGPRPQPTKLKILKGNPGRRALNKSEPQPPTPADVPMPPEWLEGYAKDEWRTLAPVLHGLGLLTVADLSFFGAYCQSYARWRAAEEW</sequence>
<feature type="compositionally biased region" description="Pro residues" evidence="1">
    <location>
        <begin position="30"/>
        <end position="42"/>
    </location>
</feature>
<proteinExistence type="predicted"/>
<evidence type="ECO:0000256" key="1">
    <source>
        <dbReference type="SAM" id="MobiDB-lite"/>
    </source>
</evidence>
<dbReference type="Pfam" id="PF05119">
    <property type="entry name" value="Terminase_4"/>
    <property type="match status" value="1"/>
</dbReference>
<dbReference type="AlphaFoldDB" id="A0A0F9ER43"/>
<feature type="region of interest" description="Disordered" evidence="1">
    <location>
        <begin position="1"/>
        <end position="43"/>
    </location>
</feature>
<dbReference type="EMBL" id="LAZR01035876">
    <property type="protein sequence ID" value="KKL26328.1"/>
    <property type="molecule type" value="Genomic_DNA"/>
</dbReference>
<evidence type="ECO:0008006" key="3">
    <source>
        <dbReference type="Google" id="ProtNLM"/>
    </source>
</evidence>
<organism evidence="2">
    <name type="scientific">marine sediment metagenome</name>
    <dbReference type="NCBI Taxonomy" id="412755"/>
    <lineage>
        <taxon>unclassified sequences</taxon>
        <taxon>metagenomes</taxon>
        <taxon>ecological metagenomes</taxon>
    </lineage>
</organism>
<accession>A0A0F9ER43</accession>
<protein>
    <recommendedName>
        <fullName evidence="3">Phage terminase small subunit P27 family</fullName>
    </recommendedName>
</protein>
<comment type="caution">
    <text evidence="2">The sequence shown here is derived from an EMBL/GenBank/DDBJ whole genome shotgun (WGS) entry which is preliminary data.</text>
</comment>
<reference evidence="2" key="1">
    <citation type="journal article" date="2015" name="Nature">
        <title>Complex archaea that bridge the gap between prokaryotes and eukaryotes.</title>
        <authorList>
            <person name="Spang A."/>
            <person name="Saw J.H."/>
            <person name="Jorgensen S.L."/>
            <person name="Zaremba-Niedzwiedzka K."/>
            <person name="Martijn J."/>
            <person name="Lind A.E."/>
            <person name="van Eijk R."/>
            <person name="Schleper C."/>
            <person name="Guy L."/>
            <person name="Ettema T.J."/>
        </authorList>
    </citation>
    <scope>NUCLEOTIDE SEQUENCE</scope>
</reference>
<feature type="non-terminal residue" evidence="2">
    <location>
        <position position="90"/>
    </location>
</feature>
<evidence type="ECO:0000313" key="2">
    <source>
        <dbReference type="EMBL" id="KKL26328.1"/>
    </source>
</evidence>
<dbReference type="InterPro" id="IPR006448">
    <property type="entry name" value="Phage_term_ssu_P27"/>
</dbReference>
<gene>
    <name evidence="2" type="ORF">LCGC14_2396420</name>
</gene>
<name>A0A0F9ER43_9ZZZZ</name>